<gene>
    <name evidence="2" type="ORF">VNO80_10142</name>
</gene>
<accession>A0AAN9RA73</accession>
<dbReference type="AlphaFoldDB" id="A0AAN9RA73"/>
<dbReference type="Proteomes" id="UP001374584">
    <property type="component" value="Unassembled WGS sequence"/>
</dbReference>
<sequence length="158" mass="17977">MKESVIDGGVVGIERASVVVEILVYGARNEEAFVNLVEDDKVSVGVCKRGSIVRYGYNNEVIMRKYLCSEARLRYKCKVKLHPSRKWRRPPEKEEVSPPIKVALDLELPRRPGDTGTICNCRESQYNFHLFLGLRNPPPRSETKKPKGCARDFRNSVA</sequence>
<evidence type="ECO:0000256" key="1">
    <source>
        <dbReference type="SAM" id="MobiDB-lite"/>
    </source>
</evidence>
<feature type="compositionally biased region" description="Basic and acidic residues" evidence="1">
    <location>
        <begin position="141"/>
        <end position="158"/>
    </location>
</feature>
<comment type="caution">
    <text evidence="2">The sequence shown here is derived from an EMBL/GenBank/DDBJ whole genome shotgun (WGS) entry which is preliminary data.</text>
</comment>
<evidence type="ECO:0000313" key="3">
    <source>
        <dbReference type="Proteomes" id="UP001374584"/>
    </source>
</evidence>
<evidence type="ECO:0000313" key="2">
    <source>
        <dbReference type="EMBL" id="KAK7368120.1"/>
    </source>
</evidence>
<protein>
    <submittedName>
        <fullName evidence="2">Uncharacterized protein</fullName>
    </submittedName>
</protein>
<proteinExistence type="predicted"/>
<keyword evidence="3" id="KW-1185">Reference proteome</keyword>
<name>A0AAN9RA73_PHACN</name>
<feature type="region of interest" description="Disordered" evidence="1">
    <location>
        <begin position="137"/>
        <end position="158"/>
    </location>
</feature>
<dbReference type="EMBL" id="JAYMYR010000004">
    <property type="protein sequence ID" value="KAK7368120.1"/>
    <property type="molecule type" value="Genomic_DNA"/>
</dbReference>
<reference evidence="2 3" key="1">
    <citation type="submission" date="2024-01" db="EMBL/GenBank/DDBJ databases">
        <title>The genomes of 5 underutilized Papilionoideae crops provide insights into root nodulation and disease resistanc.</title>
        <authorList>
            <person name="Jiang F."/>
        </authorList>
    </citation>
    <scope>NUCLEOTIDE SEQUENCE [LARGE SCALE GENOMIC DNA]</scope>
    <source>
        <strain evidence="2">JINMINGXINNONG_FW02</strain>
        <tissue evidence="2">Leaves</tissue>
    </source>
</reference>
<organism evidence="2 3">
    <name type="scientific">Phaseolus coccineus</name>
    <name type="common">Scarlet runner bean</name>
    <name type="synonym">Phaseolus multiflorus</name>
    <dbReference type="NCBI Taxonomy" id="3886"/>
    <lineage>
        <taxon>Eukaryota</taxon>
        <taxon>Viridiplantae</taxon>
        <taxon>Streptophyta</taxon>
        <taxon>Embryophyta</taxon>
        <taxon>Tracheophyta</taxon>
        <taxon>Spermatophyta</taxon>
        <taxon>Magnoliopsida</taxon>
        <taxon>eudicotyledons</taxon>
        <taxon>Gunneridae</taxon>
        <taxon>Pentapetalae</taxon>
        <taxon>rosids</taxon>
        <taxon>fabids</taxon>
        <taxon>Fabales</taxon>
        <taxon>Fabaceae</taxon>
        <taxon>Papilionoideae</taxon>
        <taxon>50 kb inversion clade</taxon>
        <taxon>NPAAA clade</taxon>
        <taxon>indigoferoid/millettioid clade</taxon>
        <taxon>Phaseoleae</taxon>
        <taxon>Phaseolus</taxon>
    </lineage>
</organism>